<dbReference type="GO" id="GO:0043165">
    <property type="term" value="P:Gram-negative-bacterium-type cell outer membrane assembly"/>
    <property type="evidence" value="ECO:0007669"/>
    <property type="project" value="InterPro"/>
</dbReference>
<feature type="transmembrane region" description="Helical" evidence="1">
    <location>
        <begin position="12"/>
        <end position="32"/>
    </location>
</feature>
<dbReference type="Proteomes" id="UP000194664">
    <property type="component" value="Unassembled WGS sequence"/>
</dbReference>
<keyword evidence="1" id="KW-0472">Membrane</keyword>
<proteinExistence type="predicted"/>
<evidence type="ECO:0008006" key="4">
    <source>
        <dbReference type="Google" id="ProtNLM"/>
    </source>
</evidence>
<keyword evidence="3" id="KW-1185">Reference proteome</keyword>
<dbReference type="AlphaFoldDB" id="A0A251WYN6"/>
<gene>
    <name evidence="2" type="ORF">BVC71_06820</name>
</gene>
<dbReference type="GO" id="GO:0019867">
    <property type="term" value="C:outer membrane"/>
    <property type="evidence" value="ECO:0007669"/>
    <property type="project" value="InterPro"/>
</dbReference>
<accession>A0A251WYN6</accession>
<dbReference type="RefSeq" id="WP_086450897.1">
    <property type="nucleotide sequence ID" value="NZ_MSPP01000002.1"/>
</dbReference>
<evidence type="ECO:0000313" key="3">
    <source>
        <dbReference type="Proteomes" id="UP000194664"/>
    </source>
</evidence>
<sequence>MSSSKSFARFARQIAFIVGLAGIAGCGYAPIYGTHGSASDLMGSVSFNVDQTAEGYHLRERLVERLGTPEAQAPNQLTVRIATSEKPVAIASNDTTVRTTVTGTADYSFVNNAGETVATGSVRSFEGYSSLGSVVAINAAQQDAYERLSYSLADLIVAQILTRTAGQ</sequence>
<name>A0A251WYN6_9RHOB</name>
<dbReference type="EMBL" id="MSPP01000002">
    <property type="protein sequence ID" value="OUD09557.1"/>
    <property type="molecule type" value="Genomic_DNA"/>
</dbReference>
<dbReference type="InterPro" id="IPR007485">
    <property type="entry name" value="LPS_assembly_LptE"/>
</dbReference>
<protein>
    <recommendedName>
        <fullName evidence="4">LPS-assembly lipoprotein</fullName>
    </recommendedName>
</protein>
<dbReference type="PROSITE" id="PS51257">
    <property type="entry name" value="PROKAR_LIPOPROTEIN"/>
    <property type="match status" value="1"/>
</dbReference>
<keyword evidence="1" id="KW-1133">Transmembrane helix</keyword>
<dbReference type="Pfam" id="PF04390">
    <property type="entry name" value="LptE"/>
    <property type="match status" value="1"/>
</dbReference>
<comment type="caution">
    <text evidence="2">The sequence shown here is derived from an EMBL/GenBank/DDBJ whole genome shotgun (WGS) entry which is preliminary data.</text>
</comment>
<dbReference type="Gene3D" id="3.30.160.150">
    <property type="entry name" value="Lipoprotein like domain"/>
    <property type="match status" value="1"/>
</dbReference>
<reference evidence="2 3" key="1">
    <citation type="submission" date="2016-12" db="EMBL/GenBank/DDBJ databases">
        <title>The draft genome sequence of HSLHS2.</title>
        <authorList>
            <person name="Hu D."/>
            <person name="Wang L."/>
            <person name="Shao Z."/>
        </authorList>
    </citation>
    <scope>NUCLEOTIDE SEQUENCE [LARGE SCALE GENOMIC DNA]</scope>
    <source>
        <strain evidence="2">MCCC 1A06712</strain>
    </source>
</reference>
<evidence type="ECO:0000313" key="2">
    <source>
        <dbReference type="EMBL" id="OUD09557.1"/>
    </source>
</evidence>
<organism evidence="2 3">
    <name type="scientific">Marivivens niveibacter</name>
    <dbReference type="NCBI Taxonomy" id="1930667"/>
    <lineage>
        <taxon>Bacteria</taxon>
        <taxon>Pseudomonadati</taxon>
        <taxon>Pseudomonadota</taxon>
        <taxon>Alphaproteobacteria</taxon>
        <taxon>Rhodobacterales</taxon>
        <taxon>Paracoccaceae</taxon>
        <taxon>Marivivens group</taxon>
        <taxon>Marivivens</taxon>
    </lineage>
</organism>
<evidence type="ECO:0000256" key="1">
    <source>
        <dbReference type="SAM" id="Phobius"/>
    </source>
</evidence>
<dbReference type="OrthoDB" id="7629596at2"/>
<keyword evidence="1" id="KW-0812">Transmembrane</keyword>